<dbReference type="SUPFAM" id="SSF47413">
    <property type="entry name" value="lambda repressor-like DNA-binding domains"/>
    <property type="match status" value="1"/>
</dbReference>
<evidence type="ECO:0000313" key="3">
    <source>
        <dbReference type="Proteomes" id="UP001190700"/>
    </source>
</evidence>
<dbReference type="GO" id="GO:0003677">
    <property type="term" value="F:DNA binding"/>
    <property type="evidence" value="ECO:0007669"/>
    <property type="project" value="InterPro"/>
</dbReference>
<dbReference type="AlphaFoldDB" id="A0AAE0FCE5"/>
<dbReference type="InterPro" id="IPR001387">
    <property type="entry name" value="Cro/C1-type_HTH"/>
</dbReference>
<sequence length="103" mass="11235">MTPEQRATAAEMGATLVAEYKSLSSLRKAFELTQSDVATAFGVSQDNISRLEQRGDFLVSTLRRYVQSMGGELQLTATFDGAEVSLSNILQDEEDKSEQAARA</sequence>
<proteinExistence type="predicted"/>
<accession>A0AAE0FCE5</accession>
<organism evidence="2 3">
    <name type="scientific">Cymbomonas tetramitiformis</name>
    <dbReference type="NCBI Taxonomy" id="36881"/>
    <lineage>
        <taxon>Eukaryota</taxon>
        <taxon>Viridiplantae</taxon>
        <taxon>Chlorophyta</taxon>
        <taxon>Pyramimonadophyceae</taxon>
        <taxon>Pyramimonadales</taxon>
        <taxon>Pyramimonadaceae</taxon>
        <taxon>Cymbomonas</taxon>
    </lineage>
</organism>
<dbReference type="CDD" id="cd00093">
    <property type="entry name" value="HTH_XRE"/>
    <property type="match status" value="1"/>
</dbReference>
<reference evidence="2 3" key="1">
    <citation type="journal article" date="2015" name="Genome Biol. Evol.">
        <title>Comparative Genomics of a Bacterivorous Green Alga Reveals Evolutionary Causalities and Consequences of Phago-Mixotrophic Mode of Nutrition.</title>
        <authorList>
            <person name="Burns J.A."/>
            <person name="Paasch A."/>
            <person name="Narechania A."/>
            <person name="Kim E."/>
        </authorList>
    </citation>
    <scope>NUCLEOTIDE SEQUENCE [LARGE SCALE GENOMIC DNA]</scope>
    <source>
        <strain evidence="2 3">PLY_AMNH</strain>
    </source>
</reference>
<name>A0AAE0FCE5_9CHLO</name>
<comment type="caution">
    <text evidence="2">The sequence shown here is derived from an EMBL/GenBank/DDBJ whole genome shotgun (WGS) entry which is preliminary data.</text>
</comment>
<protein>
    <recommendedName>
        <fullName evidence="1">HTH cro/C1-type domain-containing protein</fullName>
    </recommendedName>
</protein>
<dbReference type="EMBL" id="LGRX02020870">
    <property type="protein sequence ID" value="KAK3257197.1"/>
    <property type="molecule type" value="Genomic_DNA"/>
</dbReference>
<evidence type="ECO:0000259" key="1">
    <source>
        <dbReference type="PROSITE" id="PS50943"/>
    </source>
</evidence>
<gene>
    <name evidence="2" type="ORF">CYMTET_33712</name>
</gene>
<dbReference type="Gene3D" id="1.10.260.40">
    <property type="entry name" value="lambda repressor-like DNA-binding domains"/>
    <property type="match status" value="1"/>
</dbReference>
<dbReference type="PROSITE" id="PS50943">
    <property type="entry name" value="HTH_CROC1"/>
    <property type="match status" value="1"/>
</dbReference>
<evidence type="ECO:0000313" key="2">
    <source>
        <dbReference type="EMBL" id="KAK3257197.1"/>
    </source>
</evidence>
<feature type="domain" description="HTH cro/C1-type" evidence="1">
    <location>
        <begin position="23"/>
        <end position="53"/>
    </location>
</feature>
<keyword evidence="3" id="KW-1185">Reference proteome</keyword>
<dbReference type="Proteomes" id="UP001190700">
    <property type="component" value="Unassembled WGS sequence"/>
</dbReference>
<dbReference type="InterPro" id="IPR010982">
    <property type="entry name" value="Lambda_DNA-bd_dom_sf"/>
</dbReference>